<protein>
    <submittedName>
        <fullName evidence="2">Uncharacterized protein</fullName>
    </submittedName>
</protein>
<sequence>MLEKDQSRAALDPAHADRVCCYQSIVTYCRVRYRSAIVLSSEHSSETADKEQTSQHHVGDPVSSTDFVIKEGKVRPTFALNRPAHLISMLCLLGDKTKGTVQISTEKAKGRNEVNGLPYENIRCDYVPCVAYVYPERNSEYLDEGHSSQTDCPDLFIPDFTRAKAFIENDRWPGNEEFTLTLTDESGKRLLAFALREVFLLSAGNMPLKISLIKLLHT</sequence>
<gene>
    <name evidence="2" type="ORF">NLS_LOCUS9615</name>
</gene>
<organism evidence="2 3">
    <name type="scientific">Litomosoides sigmodontis</name>
    <name type="common">Filarial nematode worm</name>
    <dbReference type="NCBI Taxonomy" id="42156"/>
    <lineage>
        <taxon>Eukaryota</taxon>
        <taxon>Metazoa</taxon>
        <taxon>Ecdysozoa</taxon>
        <taxon>Nematoda</taxon>
        <taxon>Chromadorea</taxon>
        <taxon>Rhabditida</taxon>
        <taxon>Spirurina</taxon>
        <taxon>Spiruromorpha</taxon>
        <taxon>Filarioidea</taxon>
        <taxon>Onchocercidae</taxon>
        <taxon>Litomosoides</taxon>
    </lineage>
</organism>
<dbReference type="OrthoDB" id="5813737at2759"/>
<feature type="compositionally biased region" description="Basic and acidic residues" evidence="1">
    <location>
        <begin position="43"/>
        <end position="59"/>
    </location>
</feature>
<dbReference type="STRING" id="42156.A0A3P7JLW7"/>
<reference evidence="2 3" key="1">
    <citation type="submission" date="2018-08" db="EMBL/GenBank/DDBJ databases">
        <authorList>
            <person name="Laetsch R D."/>
            <person name="Stevens L."/>
            <person name="Kumar S."/>
            <person name="Blaxter L. M."/>
        </authorList>
    </citation>
    <scope>NUCLEOTIDE SEQUENCE [LARGE SCALE GENOMIC DNA]</scope>
</reference>
<dbReference type="Proteomes" id="UP000277928">
    <property type="component" value="Unassembled WGS sequence"/>
</dbReference>
<keyword evidence="3" id="KW-1185">Reference proteome</keyword>
<feature type="region of interest" description="Disordered" evidence="1">
    <location>
        <begin position="42"/>
        <end position="63"/>
    </location>
</feature>
<dbReference type="AlphaFoldDB" id="A0A3P7JLW7"/>
<name>A0A3P7JLW7_LITSI</name>
<dbReference type="EMBL" id="UYRX01001743">
    <property type="protein sequence ID" value="VDM92063.1"/>
    <property type="molecule type" value="Genomic_DNA"/>
</dbReference>
<evidence type="ECO:0000256" key="1">
    <source>
        <dbReference type="SAM" id="MobiDB-lite"/>
    </source>
</evidence>
<accession>A0A3P7JLW7</accession>
<proteinExistence type="predicted"/>
<evidence type="ECO:0000313" key="2">
    <source>
        <dbReference type="EMBL" id="VDM92063.1"/>
    </source>
</evidence>
<evidence type="ECO:0000313" key="3">
    <source>
        <dbReference type="Proteomes" id="UP000277928"/>
    </source>
</evidence>